<dbReference type="KEGG" id="rhy:RD110_22155"/>
<dbReference type="PANTHER" id="PTHR43546">
    <property type="entry name" value="UPF0173 METAL-DEPENDENT HYDROLASE MJ1163-RELATED"/>
    <property type="match status" value="1"/>
</dbReference>
<dbReference type="AlphaFoldDB" id="A0A1P8K4D2"/>
<accession>A0A1P8K4D2</accession>
<dbReference type="PANTHER" id="PTHR43546:SF3">
    <property type="entry name" value="UPF0173 METAL-DEPENDENT HYDROLASE MJ1163"/>
    <property type="match status" value="1"/>
</dbReference>
<feature type="domain" description="Metallo-beta-lactamase" evidence="2">
    <location>
        <begin position="47"/>
        <end position="146"/>
    </location>
</feature>
<sequence length="324" mass="34608">MTWFGITNWHYQIGTAGLLLDGETKSSAATPDVASVTKAFNTIKLRGNIDYILVGHEHVDHAVQVPEWAKQTGKPVYAPTAVCAAVVKYGNPASQCTSLKGGETIRVNEDITVRVVRWVHSVSGCTAFGNGTNGPETFGFLISAKTRDRPGQPLQLYVSDSGAGGKDLTTPRVADGVTYGSPMDNLKAAMAAAGATQLDLWQGGPESRVVTQARLVVPTFKVKTFMPHHLGVRGNSVSEFNLEYGLHFPYFPDEQPLLRDFLKSSGVPQVVPVNYWDAWTFDASGVKTTESTNQKAAYGIPATGPGPGKQGENPRAGALECAGD</sequence>
<dbReference type="InterPro" id="IPR001279">
    <property type="entry name" value="Metallo-B-lactamas"/>
</dbReference>
<reference evidence="3 4" key="1">
    <citation type="submission" date="2017-01" db="EMBL/GenBank/DDBJ databases">
        <authorList>
            <person name="Mah S.A."/>
            <person name="Swanson W.J."/>
            <person name="Moy G.W."/>
            <person name="Vacquier V.D."/>
        </authorList>
    </citation>
    <scope>NUCLEOTIDE SEQUENCE [LARGE SCALE GENOMIC DNA]</scope>
    <source>
        <strain evidence="3 4">DCY110</strain>
    </source>
</reference>
<organism evidence="3 4">
    <name type="scientific">Rhodoferax koreensis</name>
    <dbReference type="NCBI Taxonomy" id="1842727"/>
    <lineage>
        <taxon>Bacteria</taxon>
        <taxon>Pseudomonadati</taxon>
        <taxon>Pseudomonadota</taxon>
        <taxon>Betaproteobacteria</taxon>
        <taxon>Burkholderiales</taxon>
        <taxon>Comamonadaceae</taxon>
        <taxon>Rhodoferax</taxon>
    </lineage>
</organism>
<dbReference type="Proteomes" id="UP000186609">
    <property type="component" value="Chromosome"/>
</dbReference>
<keyword evidence="4" id="KW-1185">Reference proteome</keyword>
<evidence type="ECO:0000256" key="1">
    <source>
        <dbReference type="SAM" id="MobiDB-lite"/>
    </source>
</evidence>
<evidence type="ECO:0000313" key="4">
    <source>
        <dbReference type="Proteomes" id="UP000186609"/>
    </source>
</evidence>
<dbReference type="Pfam" id="PF12706">
    <property type="entry name" value="Lactamase_B_2"/>
    <property type="match status" value="1"/>
</dbReference>
<gene>
    <name evidence="3" type="ORF">RD110_22155</name>
</gene>
<dbReference type="Gene3D" id="3.60.15.10">
    <property type="entry name" value="Ribonuclease Z/Hydroxyacylglutathione hydrolase-like"/>
    <property type="match status" value="1"/>
</dbReference>
<dbReference type="InterPro" id="IPR050114">
    <property type="entry name" value="UPF0173_UPF0282_UlaG_hydrolase"/>
</dbReference>
<evidence type="ECO:0000313" key="3">
    <source>
        <dbReference type="EMBL" id="APW40875.1"/>
    </source>
</evidence>
<dbReference type="SUPFAM" id="SSF56281">
    <property type="entry name" value="Metallo-hydrolase/oxidoreductase"/>
    <property type="match status" value="1"/>
</dbReference>
<dbReference type="EMBL" id="CP019236">
    <property type="protein sequence ID" value="APW40875.1"/>
    <property type="molecule type" value="Genomic_DNA"/>
</dbReference>
<name>A0A1P8K4D2_9BURK</name>
<protein>
    <recommendedName>
        <fullName evidence="2">Metallo-beta-lactamase domain-containing protein</fullName>
    </recommendedName>
</protein>
<evidence type="ECO:0000259" key="2">
    <source>
        <dbReference type="Pfam" id="PF12706"/>
    </source>
</evidence>
<dbReference type="InterPro" id="IPR036866">
    <property type="entry name" value="RibonucZ/Hydroxyglut_hydro"/>
</dbReference>
<feature type="region of interest" description="Disordered" evidence="1">
    <location>
        <begin position="296"/>
        <end position="324"/>
    </location>
</feature>
<proteinExistence type="predicted"/>